<keyword evidence="13" id="KW-0175">Coiled coil</keyword>
<dbReference type="GO" id="GO:0042393">
    <property type="term" value="F:histone binding"/>
    <property type="evidence" value="ECO:0007669"/>
    <property type="project" value="TreeGrafter"/>
</dbReference>
<evidence type="ECO:0000256" key="14">
    <source>
        <dbReference type="SAM" id="MobiDB-lite"/>
    </source>
</evidence>
<dbReference type="Proteomes" id="UP000245609">
    <property type="component" value="Unassembled WGS sequence"/>
</dbReference>
<dbReference type="InterPro" id="IPR020838">
    <property type="entry name" value="DBINO"/>
</dbReference>
<evidence type="ECO:0000256" key="10">
    <source>
        <dbReference type="ARBA" id="ARBA00023204"/>
    </source>
</evidence>
<feature type="compositionally biased region" description="Polar residues" evidence="14">
    <location>
        <begin position="745"/>
        <end position="759"/>
    </location>
</feature>
<dbReference type="EC" id="3.6.4.-" evidence="12"/>
<keyword evidence="11" id="KW-0539">Nucleus</keyword>
<dbReference type="FunFam" id="3.40.50.10810:FF:000006">
    <property type="entry name" value="Putative DNA helicase INO80"/>
    <property type="match status" value="1"/>
</dbReference>
<dbReference type="GO" id="GO:0005524">
    <property type="term" value="F:ATP binding"/>
    <property type="evidence" value="ECO:0007669"/>
    <property type="project" value="UniProtKB-UniRule"/>
</dbReference>
<evidence type="ECO:0000256" key="3">
    <source>
        <dbReference type="ARBA" id="ARBA00019805"/>
    </source>
</evidence>
<dbReference type="CDD" id="cd18793">
    <property type="entry name" value="SF2_C_SNF"/>
    <property type="match status" value="1"/>
</dbReference>
<feature type="region of interest" description="Disordered" evidence="14">
    <location>
        <begin position="132"/>
        <end position="305"/>
    </location>
</feature>
<feature type="coiled-coil region" evidence="13">
    <location>
        <begin position="1271"/>
        <end position="1300"/>
    </location>
</feature>
<evidence type="ECO:0000256" key="6">
    <source>
        <dbReference type="ARBA" id="ARBA00022801"/>
    </source>
</evidence>
<feature type="region of interest" description="Disordered" evidence="14">
    <location>
        <begin position="1329"/>
        <end position="1359"/>
    </location>
</feature>
<dbReference type="GO" id="GO:0006281">
    <property type="term" value="P:DNA repair"/>
    <property type="evidence" value="ECO:0007669"/>
    <property type="project" value="UniProtKB-UniRule"/>
</dbReference>
<dbReference type="InterPro" id="IPR049730">
    <property type="entry name" value="SNF2/RAD54-like_C"/>
</dbReference>
<keyword evidence="9" id="KW-0010">Activator</keyword>
<dbReference type="GO" id="GO:0031011">
    <property type="term" value="C:Ino80 complex"/>
    <property type="evidence" value="ECO:0007669"/>
    <property type="project" value="UniProtKB-UniRule"/>
</dbReference>
<evidence type="ECO:0000259" key="17">
    <source>
        <dbReference type="PROSITE" id="PS51413"/>
    </source>
</evidence>
<comment type="subcellular location">
    <subcellularLocation>
        <location evidence="1 12">Nucleus</location>
    </subcellularLocation>
</comment>
<evidence type="ECO:0000256" key="12">
    <source>
        <dbReference type="RuleBase" id="RU368001"/>
    </source>
</evidence>
<dbReference type="InterPro" id="IPR038718">
    <property type="entry name" value="SNF2-like_sf"/>
</dbReference>
<dbReference type="Gene3D" id="3.40.50.300">
    <property type="entry name" value="P-loop containing nucleotide triphosphate hydrolases"/>
    <property type="match status" value="1"/>
</dbReference>
<evidence type="ECO:0000256" key="13">
    <source>
        <dbReference type="SAM" id="Coils"/>
    </source>
</evidence>
<keyword evidence="7 12" id="KW-0067">ATP-binding</keyword>
<dbReference type="InterPro" id="IPR014001">
    <property type="entry name" value="Helicase_ATP-bd"/>
</dbReference>
<dbReference type="PANTHER" id="PTHR45685">
    <property type="entry name" value="HELICASE SRCAP-RELATED"/>
    <property type="match status" value="1"/>
</dbReference>
<feature type="compositionally biased region" description="Polar residues" evidence="14">
    <location>
        <begin position="2401"/>
        <end position="2435"/>
    </location>
</feature>
<feature type="compositionally biased region" description="Polar residues" evidence="14">
    <location>
        <begin position="525"/>
        <end position="552"/>
    </location>
</feature>
<proteinExistence type="inferred from homology"/>
<evidence type="ECO:0000256" key="11">
    <source>
        <dbReference type="ARBA" id="ARBA00023242"/>
    </source>
</evidence>
<comment type="similarity">
    <text evidence="2 12">Belongs to the SNF2/RAD54 helicase family.</text>
</comment>
<feature type="compositionally biased region" description="Low complexity" evidence="14">
    <location>
        <begin position="658"/>
        <end position="676"/>
    </location>
</feature>
<protein>
    <recommendedName>
        <fullName evidence="3 12">Chromatin-remodeling ATPase INO80</fullName>
        <ecNumber evidence="12">3.6.4.-</ecNumber>
    </recommendedName>
</protein>
<dbReference type="InterPro" id="IPR001650">
    <property type="entry name" value="Helicase_C-like"/>
</dbReference>
<feature type="region of interest" description="Disordered" evidence="14">
    <location>
        <begin position="2294"/>
        <end position="2316"/>
    </location>
</feature>
<feature type="compositionally biased region" description="Polar residues" evidence="14">
    <location>
        <begin position="426"/>
        <end position="462"/>
    </location>
</feature>
<comment type="domain">
    <text evidence="12">The DBINO region is involved in binding to DNA.</text>
</comment>
<feature type="compositionally biased region" description="Basic and acidic residues" evidence="14">
    <location>
        <begin position="2220"/>
        <end position="2232"/>
    </location>
</feature>
<comment type="function">
    <text evidence="12">ATPase component of the INO80 complex which remodels chromatin by shifting nucleosomes and is involved in DNA repair.</text>
</comment>
<feature type="region of interest" description="Disordered" evidence="14">
    <location>
        <begin position="2168"/>
        <end position="2254"/>
    </location>
</feature>
<accession>A0A2T9ZE05</accession>
<dbReference type="PROSITE" id="PS51413">
    <property type="entry name" value="DBINO"/>
    <property type="match status" value="1"/>
</dbReference>
<evidence type="ECO:0000313" key="18">
    <source>
        <dbReference type="EMBL" id="PVV02844.1"/>
    </source>
</evidence>
<keyword evidence="5 12" id="KW-0227">DNA damage</keyword>
<reference evidence="18 19" key="1">
    <citation type="journal article" date="2018" name="MBio">
        <title>Comparative Genomics Reveals the Core Gene Toolbox for the Fungus-Insect Symbiosis.</title>
        <authorList>
            <person name="Wang Y."/>
            <person name="Stata M."/>
            <person name="Wang W."/>
            <person name="Stajich J.E."/>
            <person name="White M.M."/>
            <person name="Moncalvo J.M."/>
        </authorList>
    </citation>
    <scope>NUCLEOTIDE SEQUENCE [LARGE SCALE GENOMIC DNA]</scope>
    <source>
        <strain evidence="18 19">SC-DP-2</strain>
    </source>
</reference>
<evidence type="ECO:0000313" key="19">
    <source>
        <dbReference type="Proteomes" id="UP000245609"/>
    </source>
</evidence>
<dbReference type="PROSITE" id="PS51192">
    <property type="entry name" value="HELICASE_ATP_BIND_1"/>
    <property type="match status" value="1"/>
</dbReference>
<evidence type="ECO:0000259" key="15">
    <source>
        <dbReference type="PROSITE" id="PS51192"/>
    </source>
</evidence>
<evidence type="ECO:0000256" key="4">
    <source>
        <dbReference type="ARBA" id="ARBA00022741"/>
    </source>
</evidence>
<evidence type="ECO:0000256" key="5">
    <source>
        <dbReference type="ARBA" id="ARBA00022763"/>
    </source>
</evidence>
<dbReference type="Pfam" id="PF00271">
    <property type="entry name" value="Helicase_C"/>
    <property type="match status" value="1"/>
</dbReference>
<gene>
    <name evidence="18" type="ORF">BB560_002692</name>
</gene>
<evidence type="ECO:0000256" key="2">
    <source>
        <dbReference type="ARBA" id="ARBA00007025"/>
    </source>
</evidence>
<feature type="compositionally biased region" description="Acidic residues" evidence="14">
    <location>
        <begin position="1340"/>
        <end position="1359"/>
    </location>
</feature>
<evidence type="ECO:0000256" key="8">
    <source>
        <dbReference type="ARBA" id="ARBA00023125"/>
    </source>
</evidence>
<feature type="region of interest" description="Disordered" evidence="14">
    <location>
        <begin position="1"/>
        <end position="118"/>
    </location>
</feature>
<feature type="compositionally biased region" description="Polar residues" evidence="14">
    <location>
        <begin position="228"/>
        <end position="237"/>
    </location>
</feature>
<feature type="compositionally biased region" description="Basic and acidic residues" evidence="14">
    <location>
        <begin position="105"/>
        <end position="114"/>
    </location>
</feature>
<feature type="region of interest" description="Disordered" evidence="14">
    <location>
        <begin position="2369"/>
        <end position="2468"/>
    </location>
</feature>
<feature type="region of interest" description="Disordered" evidence="14">
    <location>
        <begin position="500"/>
        <end position="519"/>
    </location>
</feature>
<feature type="compositionally biased region" description="Polar residues" evidence="14">
    <location>
        <begin position="1"/>
        <end position="14"/>
    </location>
</feature>
<dbReference type="STRING" id="133381.A0A2T9ZE05"/>
<feature type="domain" description="DBINO" evidence="17">
    <location>
        <begin position="1199"/>
        <end position="1324"/>
    </location>
</feature>
<dbReference type="Pfam" id="PF13892">
    <property type="entry name" value="DBINO"/>
    <property type="match status" value="1"/>
</dbReference>
<feature type="compositionally biased region" description="Polar residues" evidence="14">
    <location>
        <begin position="2444"/>
        <end position="2458"/>
    </location>
</feature>
<evidence type="ECO:0000259" key="16">
    <source>
        <dbReference type="PROSITE" id="PS51194"/>
    </source>
</evidence>
<feature type="domain" description="Helicase ATP-binding" evidence="15">
    <location>
        <begin position="1442"/>
        <end position="1614"/>
    </location>
</feature>
<dbReference type="GO" id="GO:0003677">
    <property type="term" value="F:DNA binding"/>
    <property type="evidence" value="ECO:0007669"/>
    <property type="project" value="UniProtKB-UniRule"/>
</dbReference>
<evidence type="ECO:0000256" key="7">
    <source>
        <dbReference type="ARBA" id="ARBA00022840"/>
    </source>
</evidence>
<feature type="region of interest" description="Disordered" evidence="14">
    <location>
        <begin position="652"/>
        <end position="697"/>
    </location>
</feature>
<feature type="region of interest" description="Disordered" evidence="14">
    <location>
        <begin position="525"/>
        <end position="559"/>
    </location>
</feature>
<feature type="compositionally biased region" description="Polar residues" evidence="14">
    <location>
        <begin position="27"/>
        <end position="60"/>
    </location>
</feature>
<keyword evidence="8 12" id="KW-0238">DNA-binding</keyword>
<keyword evidence="19" id="KW-1185">Reference proteome</keyword>
<dbReference type="SUPFAM" id="SSF52540">
    <property type="entry name" value="P-loop containing nucleoside triphosphate hydrolases"/>
    <property type="match status" value="2"/>
</dbReference>
<dbReference type="InterPro" id="IPR000330">
    <property type="entry name" value="SNF2_N"/>
</dbReference>
<feature type="compositionally biased region" description="Polar residues" evidence="14">
    <location>
        <begin position="2294"/>
        <end position="2309"/>
    </location>
</feature>
<keyword evidence="4" id="KW-0547">Nucleotide-binding</keyword>
<comment type="caution">
    <text evidence="18">The sequence shown here is derived from an EMBL/GenBank/DDBJ whole genome shotgun (WGS) entry which is preliminary data.</text>
</comment>
<feature type="compositionally biased region" description="Basic and acidic residues" evidence="14">
    <location>
        <begin position="2193"/>
        <end position="2202"/>
    </location>
</feature>
<feature type="compositionally biased region" description="Polar residues" evidence="14">
    <location>
        <begin position="138"/>
        <end position="148"/>
    </location>
</feature>
<feature type="compositionally biased region" description="Polar residues" evidence="14">
    <location>
        <begin position="506"/>
        <end position="519"/>
    </location>
</feature>
<name>A0A2T9ZE05_9FUNG</name>
<organism evidence="18 19">
    <name type="scientific">Smittium megazygosporum</name>
    <dbReference type="NCBI Taxonomy" id="133381"/>
    <lineage>
        <taxon>Eukaryota</taxon>
        <taxon>Fungi</taxon>
        <taxon>Fungi incertae sedis</taxon>
        <taxon>Zoopagomycota</taxon>
        <taxon>Kickxellomycotina</taxon>
        <taxon>Harpellomycetes</taxon>
        <taxon>Harpellales</taxon>
        <taxon>Legeriomycetaceae</taxon>
        <taxon>Smittium</taxon>
    </lineage>
</organism>
<sequence length="2468" mass="280848">MNTNKGVYNNSPEGSSHYPASEDFGESNDSPNHMFHQNTSTPEHSISSQYHPSPSLNQPLTPIYSRGSHTPRSGQEHLQLPPLRNDLENSPEISRHQRYSNSPGMDRKHLDYNPEKGFYSPNLLEGDYHFHQQHRRQTSQGSHGFRYSSSRDFERSHYDRDHPADFEAKSPYQYPYSSDNPKPLFDNVNKRHSPAPHNQSLPYRSFPSNSSSTGIKPESIRHRPDYESNLSALGQSTDYRDFPSPVLPSSENIYPAHNQDKSYSRASAASNTIPHKSSPFSHSENYSSSNQYSNPSGNFSPYTYNANNITEHRSSQNFNKSSKNAIFPANTSVSSSPANFKNENYNEPPQSRRSFYFKDELSDIDVIGSPSPENSQFSNNMFANPSPFSTASPSFTGSKNYGSLSSFKSIDYDELEARNNKRCDLPNQNISSTSRRTSADSNVLINPKQSFSPREASTSSYYENDKATRYDRKYNTSQNSKTTPETDKGNVRKVQEAALGLLGMNPNKQSSSKKTPSYSRVSISNLIDSEEPTNYTQSHSGTSYGESASTDLGFQHDPDDLYRQNISQKEPAHYRDGLPLDAKPQREGSVLTKLFKSYDQEPRAKDIDIDARLQHNKMDTLVSKSNKRDISVLNSKHDSKFAALKRSNLISASPTNQDSRSNYSDSSESNSYLGSSKGPRHNNRDLDPYTTNHGDSRVDISKFAQSSKQRLPSHDKSVSKFSIKSIKLQHSKNIYNNMCKRPRANITNGSRPAENSYNNERTRYHHDSRGSSEIPDFATPGHLQKPRSILNRKQHNIYSINEERRKRADIVKDPNYTSNSRNRLIGIKSQAELDQYIFSNLNKNDFYNNLLAIPEQDDLTDISSYKKYLKNRINQAIKLSREEDAKSKRKLFESFTKDHKGRLSDKIIKNKNIFSSKNRSYYIPDLESDSSSDSPLDLDDVYNSLIYNPYLLSSDSNSSSSDLSLEESLADQGILGHFNSKFKNRFSLGSPLGDIRRNMSDRLDAFSHKNTDSAVSPESIHDSEPLIQRTNLTKFSDNDQDENVYNIINRIKKLNYINENSYKQLFPDLYKHRVLISGNGTGSRFYDQLESADIDSSYDSEDIYDFISAPLSYFDSNLLVDSSGSSSDISIPSPKHNLESSVDFSPRNNLQQELEPEYSEYPQYPQTQVVKPRVFSEEDYLKEWRATFRNIVYDAIPKVYKDIVVSISARQSNCRKVAQLCQREAKKASRTMTVRGGPLNTLGDNRAPKEFLLKSRRVTREALLFWKRFERDEREARKKAEKEALEKLKLEEDAREAIRQSRKLNFLITQTELYSHFVGAKIKGELENGSDIKENTSPDSEQDLDDDLGNDENFSDLDFDNASDSAIRERAERNAKLAIARQRAKTREFDSNTSNDLEVSEAVDSMNFQDPTTLGGSSEIPQPRMLMCQLKEYQLKGLHWLASLYEQGINGILADEMGLGKTVQSISLMAHLAEKYDIWGPFIVVAPASTLHNWQQEITRFTPELKVLPYWGTQKDRKILRKSFWNVKHLGRSDSNFHVLVTSYQIIVSDESVLNRVKWQYMILDEAQAIKSSSSARWKTLLQFKSRNRLLLTGTPIQNSMQELWALLHFIMPSLFDSHEEFSEWFSRDIESHAENNTTLNSHQLRRLHMILKPFMLRRIKKHVQHELGEKIEHFVYCNLTYRQAKMYSGLMQKISIADLLSKLQSTNLNNIDADENLMNLVMQFRKVCNHPELFERAEIVSPFAFSNFSMSVLNRPGSQLLYAPTKSVISFTLPKLLLEILPNFKDSSYFDLNSQGYSLTSKFGLFRSLGNLTNSQDAGLDKLLLDSFPFKGSQDSSQVVPQNSEEAVDEYFIVKSKLENFKSLIHFAESEDDVRVYKNFVWKLFGIHFLARDLSQFIEPNQNDIVSCLCSVTHNNFSYNALRLMNPAYKPPVVALTPEIICSDSSFVSTQDFLTLGHPLRHRIQPSALKTAFKKNPAFYNCSSMPSNDLSESFLYKSRTPIWAPSVDKLIRYSGKMSILDPLLTNLKAEGHRVLIYFQMTKMIDLMEEYLTYRQYTYLRLDGSSKISDRRNMVMDWQTRPDIFIFLLSTRAGGLGINLTAADTVIFYDSDWNPTVDQQAMDRAHRLGQTKQVTVYRLITKGTIEERILERARQKDFIHKIVIAGGSTNNTNEQTSNTAPTQNDDSSVSSEQSEKTSEHSNLESQAASPNSPSTNEEIDPAHADKSKSDGKTKKRKKNTSTPGQNTNLDDENSAFTSEIMELRTNDILSMLIDESSGNDDLLWSKRLQQSRETNFNQPDGSLSSQAGANPSGDLIDQNSQIVASLKPQLDNMRDPLKSCNAYSNTRSIVGPADRLFDLYYESLKSKKQVAKKQTNKKTSDASCFKEPAPRKPYKKRATKEPTSNGSPSSETTTFEAKTTQNQENKTRDYSSVATPQDLKIETNAENNSENFPSQESESPNKKIKLTN</sequence>
<feature type="region of interest" description="Disordered" evidence="14">
    <location>
        <begin position="329"/>
        <end position="351"/>
    </location>
</feature>
<dbReference type="PANTHER" id="PTHR45685:SF2">
    <property type="entry name" value="CHROMATIN-REMODELING ATPASE INO80"/>
    <property type="match status" value="1"/>
</dbReference>
<dbReference type="InterPro" id="IPR050520">
    <property type="entry name" value="INO80/SWR1_helicase"/>
</dbReference>
<comment type="subunit">
    <text evidence="12">Component of the INO80 chromatin-remodeling complex.</text>
</comment>
<dbReference type="PROSITE" id="PS51194">
    <property type="entry name" value="HELICASE_CTER"/>
    <property type="match status" value="1"/>
</dbReference>
<dbReference type="SMART" id="SM00490">
    <property type="entry name" value="HELICc"/>
    <property type="match status" value="1"/>
</dbReference>
<dbReference type="Gene3D" id="3.40.50.10810">
    <property type="entry name" value="Tandem AAA-ATPase domain"/>
    <property type="match status" value="1"/>
</dbReference>
<evidence type="ECO:0000256" key="1">
    <source>
        <dbReference type="ARBA" id="ARBA00004123"/>
    </source>
</evidence>
<dbReference type="Pfam" id="PF00176">
    <property type="entry name" value="SNF2-rel_dom"/>
    <property type="match status" value="1"/>
</dbReference>
<comment type="catalytic activity">
    <reaction evidence="12">
        <text>ATP + H2O = ADP + phosphate + H(+)</text>
        <dbReference type="Rhea" id="RHEA:13065"/>
        <dbReference type="ChEBI" id="CHEBI:15377"/>
        <dbReference type="ChEBI" id="CHEBI:15378"/>
        <dbReference type="ChEBI" id="CHEBI:30616"/>
        <dbReference type="ChEBI" id="CHEBI:43474"/>
        <dbReference type="ChEBI" id="CHEBI:456216"/>
    </reaction>
</comment>
<feature type="region of interest" description="Disordered" evidence="14">
    <location>
        <begin position="742"/>
        <end position="784"/>
    </location>
</feature>
<dbReference type="SMART" id="SM00487">
    <property type="entry name" value="DEXDc"/>
    <property type="match status" value="1"/>
</dbReference>
<feature type="compositionally biased region" description="Low complexity" evidence="14">
    <location>
        <begin position="2168"/>
        <end position="2179"/>
    </location>
</feature>
<evidence type="ECO:0000256" key="9">
    <source>
        <dbReference type="ARBA" id="ARBA00023159"/>
    </source>
</evidence>
<dbReference type="OrthoDB" id="448448at2759"/>
<dbReference type="InterPro" id="IPR027417">
    <property type="entry name" value="P-loop_NTPase"/>
</dbReference>
<keyword evidence="6 12" id="KW-0378">Hydrolase</keyword>
<feature type="compositionally biased region" description="Basic and acidic residues" evidence="14">
    <location>
        <begin position="463"/>
        <end position="474"/>
    </location>
</feature>
<feature type="compositionally biased region" description="Basic and acidic residues" evidence="14">
    <location>
        <begin position="149"/>
        <end position="168"/>
    </location>
</feature>
<dbReference type="GO" id="GO:0016887">
    <property type="term" value="F:ATP hydrolysis activity"/>
    <property type="evidence" value="ECO:0007669"/>
    <property type="project" value="TreeGrafter"/>
</dbReference>
<keyword evidence="10 12" id="KW-0234">DNA repair</keyword>
<feature type="domain" description="Helicase C-terminal" evidence="16">
    <location>
        <begin position="2020"/>
        <end position="2188"/>
    </location>
</feature>
<dbReference type="EMBL" id="MBFS01000316">
    <property type="protein sequence ID" value="PVV02844.1"/>
    <property type="molecule type" value="Genomic_DNA"/>
</dbReference>
<feature type="compositionally biased region" description="Polar residues" evidence="14">
    <location>
        <begin position="264"/>
        <end position="275"/>
    </location>
</feature>
<feature type="compositionally biased region" description="Polar residues" evidence="14">
    <location>
        <begin position="196"/>
        <end position="214"/>
    </location>
</feature>
<dbReference type="GO" id="GO:0006338">
    <property type="term" value="P:chromatin remodeling"/>
    <property type="evidence" value="ECO:0007669"/>
    <property type="project" value="UniProtKB-UniRule"/>
</dbReference>
<feature type="compositionally biased region" description="Low complexity" evidence="14">
    <location>
        <begin position="277"/>
        <end position="298"/>
    </location>
</feature>
<feature type="region of interest" description="Disordered" evidence="14">
    <location>
        <begin position="423"/>
        <end position="491"/>
    </location>
</feature>
<feature type="compositionally biased region" description="Basic and acidic residues" evidence="14">
    <location>
        <begin position="760"/>
        <end position="770"/>
    </location>
</feature>
<feature type="compositionally biased region" description="Polar residues" evidence="14">
    <location>
        <begin position="2203"/>
        <end position="2216"/>
    </location>
</feature>